<comment type="caution">
    <text evidence="2">The sequence shown here is derived from an EMBL/GenBank/DDBJ whole genome shotgun (WGS) entry which is preliminary data.</text>
</comment>
<sequence length="200" mass="21318">MDVHPAPGLAPSGLIDGARAVVLVEGASDAAALAALAICQGRDLDADGVAIVPMGGATSVGRFLLRLGPRGLDLPVVGLCDTREVPFVHRALAAAGIATVTTRAETERAGFFVCVRDLEDELIRALGPDAVEEVLERHQDLARFRRFQRQPAHREQPVTQQLHRFLGTTSGRKEAYARRLVEAAGPARAPEPLRAVLARA</sequence>
<dbReference type="RefSeq" id="WP_345218456.1">
    <property type="nucleotide sequence ID" value="NZ_BAABGN010000013.1"/>
</dbReference>
<evidence type="ECO:0000313" key="3">
    <source>
        <dbReference type="Proteomes" id="UP001500622"/>
    </source>
</evidence>
<evidence type="ECO:0000313" key="2">
    <source>
        <dbReference type="EMBL" id="GAA4432295.1"/>
    </source>
</evidence>
<proteinExistence type="predicted"/>
<dbReference type="EMBL" id="BAABGN010000013">
    <property type="protein sequence ID" value="GAA4432295.1"/>
    <property type="molecule type" value="Genomic_DNA"/>
</dbReference>
<feature type="domain" description="OLD protein-like TOPRIM" evidence="1">
    <location>
        <begin position="18"/>
        <end position="81"/>
    </location>
</feature>
<dbReference type="Proteomes" id="UP001500622">
    <property type="component" value="Unassembled WGS sequence"/>
</dbReference>
<keyword evidence="3" id="KW-1185">Reference proteome</keyword>
<protein>
    <recommendedName>
        <fullName evidence="1">OLD protein-like TOPRIM domain-containing protein</fullName>
    </recommendedName>
</protein>
<reference evidence="3" key="1">
    <citation type="journal article" date="2019" name="Int. J. Syst. Evol. Microbiol.">
        <title>The Global Catalogue of Microorganisms (GCM) 10K type strain sequencing project: providing services to taxonomists for standard genome sequencing and annotation.</title>
        <authorList>
            <consortium name="The Broad Institute Genomics Platform"/>
            <consortium name="The Broad Institute Genome Sequencing Center for Infectious Disease"/>
            <person name="Wu L."/>
            <person name="Ma J."/>
        </authorList>
    </citation>
    <scope>NUCLEOTIDE SEQUENCE [LARGE SCALE GENOMIC DNA]</scope>
    <source>
        <strain evidence="3">JCM 17810</strain>
    </source>
</reference>
<name>A0ABP8LPV7_9MICO</name>
<evidence type="ECO:0000259" key="1">
    <source>
        <dbReference type="Pfam" id="PF20469"/>
    </source>
</evidence>
<accession>A0ABP8LPV7</accession>
<organism evidence="2 3">
    <name type="scientific">Georgenia halophila</name>
    <dbReference type="NCBI Taxonomy" id="620889"/>
    <lineage>
        <taxon>Bacteria</taxon>
        <taxon>Bacillati</taxon>
        <taxon>Actinomycetota</taxon>
        <taxon>Actinomycetes</taxon>
        <taxon>Micrococcales</taxon>
        <taxon>Bogoriellaceae</taxon>
        <taxon>Georgenia</taxon>
    </lineage>
</organism>
<dbReference type="Pfam" id="PF20469">
    <property type="entry name" value="OLD-like_TOPRIM"/>
    <property type="match status" value="1"/>
</dbReference>
<gene>
    <name evidence="2" type="ORF">GCM10023169_37910</name>
</gene>
<dbReference type="InterPro" id="IPR034139">
    <property type="entry name" value="TOPRIM_OLD"/>
</dbReference>